<comment type="subunit">
    <text evidence="1 4">Homodimer.</text>
</comment>
<dbReference type="GO" id="GO:0043590">
    <property type="term" value="C:bacterial nucleoid"/>
    <property type="evidence" value="ECO:0007669"/>
    <property type="project" value="UniProtKB-UniRule"/>
</dbReference>
<evidence type="ECO:0000313" key="6">
    <source>
        <dbReference type="EMBL" id="AMA64947.1"/>
    </source>
</evidence>
<organism evidence="6 7">
    <name type="scientific">Candidatus Arsenophonus lipoptenae</name>
    <dbReference type="NCBI Taxonomy" id="634113"/>
    <lineage>
        <taxon>Bacteria</taxon>
        <taxon>Pseudomonadati</taxon>
        <taxon>Pseudomonadota</taxon>
        <taxon>Gammaproteobacteria</taxon>
        <taxon>Enterobacterales</taxon>
        <taxon>Morganellaceae</taxon>
        <taxon>Arsenophonus</taxon>
    </lineage>
</organism>
<dbReference type="FunFam" id="3.30.1310.10:FF:000001">
    <property type="entry name" value="Nucleoid-associated protein YbaB"/>
    <property type="match status" value="1"/>
</dbReference>
<dbReference type="PANTHER" id="PTHR33449">
    <property type="entry name" value="NUCLEOID-ASSOCIATED PROTEIN YBAB"/>
    <property type="match status" value="1"/>
</dbReference>
<comment type="similarity">
    <text evidence="4">Belongs to the YbaB/EbfC family.</text>
</comment>
<evidence type="ECO:0000256" key="5">
    <source>
        <dbReference type="SAM" id="Coils"/>
    </source>
</evidence>
<dbReference type="AlphaFoldDB" id="A0A0X8CY06"/>
<dbReference type="Pfam" id="PF02575">
    <property type="entry name" value="YbaB_DNA_bd"/>
    <property type="match status" value="1"/>
</dbReference>
<evidence type="ECO:0000256" key="1">
    <source>
        <dbReference type="ARBA" id="ARBA00011738"/>
    </source>
</evidence>
<dbReference type="RefSeq" id="WP_066283437.1">
    <property type="nucleotide sequence ID" value="NZ_CP013920.1"/>
</dbReference>
<dbReference type="HAMAP" id="MF_00274">
    <property type="entry name" value="DNA_YbaB_EbfC"/>
    <property type="match status" value="1"/>
</dbReference>
<evidence type="ECO:0000256" key="3">
    <source>
        <dbReference type="ARBA" id="ARBA00023125"/>
    </source>
</evidence>
<reference evidence="6 7" key="1">
    <citation type="submission" date="2016-01" db="EMBL/GenBank/DDBJ databases">
        <title>Genome sequence of Ca. Arsenophonus lipopteni, the exclusive symbiont of a blood sucking fly Lipoptena cervi (Diptera: Hippoboscidae).</title>
        <authorList>
            <person name="Novakova E."/>
            <person name="Hypsa V."/>
            <person name="Nguyen P."/>
            <person name="Husnik F."/>
            <person name="Darby A.C."/>
        </authorList>
    </citation>
    <scope>NUCLEOTIDE SEQUENCE [LARGE SCALE GENOMIC DNA]</scope>
    <source>
        <strain evidence="6 7">CB</strain>
    </source>
</reference>
<accession>A0A0X8CY06</accession>
<name>A0A0X8CY06_9GAMM</name>
<evidence type="ECO:0000313" key="7">
    <source>
        <dbReference type="Proteomes" id="UP000069926"/>
    </source>
</evidence>
<dbReference type="PATRIC" id="fig|634113.3.peg.359"/>
<protein>
    <recommendedName>
        <fullName evidence="4">Nucleoid-associated protein AUT07_00372</fullName>
    </recommendedName>
</protein>
<comment type="function">
    <text evidence="4">Binds to DNA and alters its conformation. May be involved in regulation of gene expression, nucleoid organization and DNA protection.</text>
</comment>
<dbReference type="GO" id="GO:0005829">
    <property type="term" value="C:cytosol"/>
    <property type="evidence" value="ECO:0007669"/>
    <property type="project" value="TreeGrafter"/>
</dbReference>
<dbReference type="EMBL" id="CP013920">
    <property type="protein sequence ID" value="AMA64947.1"/>
    <property type="molecule type" value="Genomic_DNA"/>
</dbReference>
<keyword evidence="5" id="KW-0175">Coiled coil</keyword>
<evidence type="ECO:0000256" key="4">
    <source>
        <dbReference type="HAMAP-Rule" id="MF_00274"/>
    </source>
</evidence>
<dbReference type="GO" id="GO:0003677">
    <property type="term" value="F:DNA binding"/>
    <property type="evidence" value="ECO:0007669"/>
    <property type="project" value="UniProtKB-UniRule"/>
</dbReference>
<dbReference type="Gene3D" id="3.30.1310.10">
    <property type="entry name" value="Nucleoid-associated protein YbaB-like domain"/>
    <property type="match status" value="1"/>
</dbReference>
<keyword evidence="7" id="KW-1185">Reference proteome</keyword>
<dbReference type="InterPro" id="IPR004401">
    <property type="entry name" value="YbaB/EbfC"/>
</dbReference>
<dbReference type="STRING" id="634113.AUT07_00372"/>
<evidence type="ECO:0000256" key="2">
    <source>
        <dbReference type="ARBA" id="ARBA00022490"/>
    </source>
</evidence>
<gene>
    <name evidence="6" type="primary">ybaB</name>
    <name evidence="6" type="ORF">AUT07_00372</name>
</gene>
<feature type="coiled-coil region" evidence="5">
    <location>
        <begin position="7"/>
        <end position="34"/>
    </location>
</feature>
<keyword evidence="2 4" id="KW-0963">Cytoplasm</keyword>
<dbReference type="SUPFAM" id="SSF82607">
    <property type="entry name" value="YbaB-like"/>
    <property type="match status" value="1"/>
</dbReference>
<dbReference type="OrthoDB" id="9808738at2"/>
<dbReference type="KEGG" id="asy:AUT07_00372"/>
<dbReference type="NCBIfam" id="TIGR00103">
    <property type="entry name" value="DNA_YbaB_EbfC"/>
    <property type="match status" value="1"/>
</dbReference>
<proteinExistence type="inferred from homology"/>
<sequence length="109" mass="12092">MFNNTGLSNLMQQAQQMQEKMQKVQEEIANIEVIGESGAGLIKVTINGIHNCRKIEIDPTLLLDDKDILEDLIAAAFNNAVNNIEKIQKEKMANISNGITLPLNFKIPS</sequence>
<dbReference type="InterPro" id="IPR036894">
    <property type="entry name" value="YbaB-like_sf"/>
</dbReference>
<dbReference type="Proteomes" id="UP000069926">
    <property type="component" value="Chromosome"/>
</dbReference>
<comment type="subcellular location">
    <subcellularLocation>
        <location evidence="4">Cytoplasm</location>
        <location evidence="4">Nucleoid</location>
    </subcellularLocation>
</comment>
<dbReference type="PANTHER" id="PTHR33449:SF1">
    <property type="entry name" value="NUCLEOID-ASSOCIATED PROTEIN YBAB"/>
    <property type="match status" value="1"/>
</dbReference>
<keyword evidence="3 4" id="KW-0238">DNA-binding</keyword>
<dbReference type="PIRSF" id="PIRSF004555">
    <property type="entry name" value="UCP004555"/>
    <property type="match status" value="1"/>
</dbReference>